<dbReference type="Proteomes" id="UP000692954">
    <property type="component" value="Unassembled WGS sequence"/>
</dbReference>
<evidence type="ECO:0008006" key="6">
    <source>
        <dbReference type="Google" id="ProtNLM"/>
    </source>
</evidence>
<dbReference type="SMART" id="SM00320">
    <property type="entry name" value="WD40"/>
    <property type="match status" value="7"/>
</dbReference>
<feature type="repeat" description="WD" evidence="3">
    <location>
        <begin position="648"/>
        <end position="679"/>
    </location>
</feature>
<evidence type="ECO:0000256" key="2">
    <source>
        <dbReference type="ARBA" id="ARBA00022737"/>
    </source>
</evidence>
<dbReference type="InterPro" id="IPR050349">
    <property type="entry name" value="WD_LIS1/nudF_dynein_reg"/>
</dbReference>
<organism evidence="4 5">
    <name type="scientific">Paramecium sonneborni</name>
    <dbReference type="NCBI Taxonomy" id="65129"/>
    <lineage>
        <taxon>Eukaryota</taxon>
        <taxon>Sar</taxon>
        <taxon>Alveolata</taxon>
        <taxon>Ciliophora</taxon>
        <taxon>Intramacronucleata</taxon>
        <taxon>Oligohymenophorea</taxon>
        <taxon>Peniculida</taxon>
        <taxon>Parameciidae</taxon>
        <taxon>Paramecium</taxon>
    </lineage>
</organism>
<evidence type="ECO:0000256" key="1">
    <source>
        <dbReference type="ARBA" id="ARBA00022574"/>
    </source>
</evidence>
<evidence type="ECO:0000313" key="4">
    <source>
        <dbReference type="EMBL" id="CAD8084359.1"/>
    </source>
</evidence>
<dbReference type="EMBL" id="CAJJDN010000046">
    <property type="protein sequence ID" value="CAD8084359.1"/>
    <property type="molecule type" value="Genomic_DNA"/>
</dbReference>
<reference evidence="4" key="1">
    <citation type="submission" date="2021-01" db="EMBL/GenBank/DDBJ databases">
        <authorList>
            <consortium name="Genoscope - CEA"/>
            <person name="William W."/>
        </authorList>
    </citation>
    <scope>NUCLEOTIDE SEQUENCE</scope>
</reference>
<protein>
    <recommendedName>
        <fullName evidence="6">WD40-repeat-containing domain</fullName>
    </recommendedName>
</protein>
<dbReference type="PROSITE" id="PS50082">
    <property type="entry name" value="WD_REPEATS_2"/>
    <property type="match status" value="1"/>
</dbReference>
<keyword evidence="1 3" id="KW-0853">WD repeat</keyword>
<gene>
    <name evidence="4" type="ORF">PSON_ATCC_30995.1.T0460231</name>
</gene>
<sequence length="853" mass="99515">MLFYDIQDLQQIKKIKNYVLIGQPVKVLFFEPTNQIIVFYKNFITLQNIDNLQQCNIVQSQLQDKILPQVFSQNNIYYGISWQNKTISFSSYSDSISIKLFQQIGGFKYNQFGQTGNTITLITNDNSIFQYNLEQDCIIDKGNLIQFGEIFRLDMNQQQTKLLLNIENKKMNTQRLELIDFLSMKSIQFLEEFNAGIHYCQKAVFCEECSYLITAYSSVTIKLWDLKTCKLLSTFKSSTERIDQIQISAKGILAQVGNEIIKLWNLNALKQQQIEIDGHQTSITLISISQDGLQLASGSIQEIIRWDLSNFQKIDVLLKGNKLPPCFCFSNDCNYFAALDDLHYIRLWKLNTKYLVVSSHVIKYKYNAQAIKFNLENTKIIAKYENGIKILWNLSTEQLIEDSNINLHQEICSNQILFSYDSQYLVTFSPIQIINLFDEKKEKLQIQDEVLIEKVQCMAISHNNLRLAIQNQNCIFLWSIEKMEIIIQFGKGLKISQCLAFSNNDQVLFSINNEFLVQLWDVNDKYTIIKEISIAPIIDDPIFTPMMHKTVAYPLDEEKFFVVYSLTIGFNIIQSDYLKVCIIPDHEKEWDISSDYYTYHFDSAFSSKKQLLALQWFREFKLFETNSMKLFVNLEPNKLERTTYTQQLSFSKSGRFLLSLNQDKTISLWDLDSKVSIQQKVNTKQHLNINSFIFHQDEENIIVLGLNYQIYHDHISNYTDKFIFQSQEVQENFDYVIKEINQYTINYKENELKIIEKQSGNQICIINQFSSKLNSASFSPCGRNIILGMKDGSILFYKIDQETLDKQGLPTFFKCLNRFPLLMAPYCKLQNSVLQSKENENLAKLFIEKGAKI</sequence>
<dbReference type="PROSITE" id="PS00678">
    <property type="entry name" value="WD_REPEATS_1"/>
    <property type="match status" value="1"/>
</dbReference>
<evidence type="ECO:0000313" key="5">
    <source>
        <dbReference type="Proteomes" id="UP000692954"/>
    </source>
</evidence>
<keyword evidence="2" id="KW-0677">Repeat</keyword>
<name>A0A8S1MXU7_9CILI</name>
<dbReference type="PANTHER" id="PTHR44129">
    <property type="entry name" value="WD REPEAT-CONTAINING PROTEIN POP1"/>
    <property type="match status" value="1"/>
</dbReference>
<accession>A0A8S1MXU7</accession>
<proteinExistence type="predicted"/>
<dbReference type="InterPro" id="IPR001680">
    <property type="entry name" value="WD40_rpt"/>
</dbReference>
<dbReference type="Pfam" id="PF00400">
    <property type="entry name" value="WD40"/>
    <property type="match status" value="1"/>
</dbReference>
<dbReference type="InterPro" id="IPR019775">
    <property type="entry name" value="WD40_repeat_CS"/>
</dbReference>
<dbReference type="AlphaFoldDB" id="A0A8S1MXU7"/>
<keyword evidence="5" id="KW-1185">Reference proteome</keyword>
<comment type="caution">
    <text evidence="4">The sequence shown here is derived from an EMBL/GenBank/DDBJ whole genome shotgun (WGS) entry which is preliminary data.</text>
</comment>
<evidence type="ECO:0000256" key="3">
    <source>
        <dbReference type="PROSITE-ProRule" id="PRU00221"/>
    </source>
</evidence>